<keyword evidence="4" id="KW-0539">Nucleus</keyword>
<evidence type="ECO:0000256" key="2">
    <source>
        <dbReference type="ARBA" id="ARBA00023125"/>
    </source>
</evidence>
<organism evidence="6 7">
    <name type="scientific">Talaromyces proteolyticus</name>
    <dbReference type="NCBI Taxonomy" id="1131652"/>
    <lineage>
        <taxon>Eukaryota</taxon>
        <taxon>Fungi</taxon>
        <taxon>Dikarya</taxon>
        <taxon>Ascomycota</taxon>
        <taxon>Pezizomycotina</taxon>
        <taxon>Eurotiomycetes</taxon>
        <taxon>Eurotiomycetidae</taxon>
        <taxon>Eurotiales</taxon>
        <taxon>Trichocomaceae</taxon>
        <taxon>Talaromyces</taxon>
        <taxon>Talaromyces sect. Bacilispori</taxon>
    </lineage>
</organism>
<keyword evidence="7" id="KW-1185">Reference proteome</keyword>
<dbReference type="Gene3D" id="4.10.240.10">
    <property type="entry name" value="Zn(2)-C6 fungal-type DNA-binding domain"/>
    <property type="match status" value="1"/>
</dbReference>
<keyword evidence="3" id="KW-0804">Transcription</keyword>
<dbReference type="EMBL" id="JAJTJA010000017">
    <property type="protein sequence ID" value="KAH8688682.1"/>
    <property type="molecule type" value="Genomic_DNA"/>
</dbReference>
<dbReference type="GeneID" id="70252878"/>
<evidence type="ECO:0000259" key="5">
    <source>
        <dbReference type="PROSITE" id="PS50048"/>
    </source>
</evidence>
<keyword evidence="2" id="KW-0238">DNA-binding</keyword>
<dbReference type="InterPro" id="IPR036864">
    <property type="entry name" value="Zn2-C6_fun-type_DNA-bd_sf"/>
</dbReference>
<dbReference type="GO" id="GO:0000981">
    <property type="term" value="F:DNA-binding transcription factor activity, RNA polymerase II-specific"/>
    <property type="evidence" value="ECO:0007669"/>
    <property type="project" value="InterPro"/>
</dbReference>
<accession>A0AAD4PTY4</accession>
<dbReference type="Proteomes" id="UP001201262">
    <property type="component" value="Unassembled WGS sequence"/>
</dbReference>
<dbReference type="GO" id="GO:0008270">
    <property type="term" value="F:zinc ion binding"/>
    <property type="evidence" value="ECO:0007669"/>
    <property type="project" value="InterPro"/>
</dbReference>
<name>A0AAD4PTY4_9EURO</name>
<sequence>MDVPEPSSMMNLRLRRRACLSCTGAKVKCTSSSLGAESCGRCERLGKECVYAEPSSGARTNRREAS</sequence>
<protein>
    <recommendedName>
        <fullName evidence="5">Zn(2)-C6 fungal-type domain-containing protein</fullName>
    </recommendedName>
</protein>
<dbReference type="Pfam" id="PF00172">
    <property type="entry name" value="Zn_clus"/>
    <property type="match status" value="1"/>
</dbReference>
<reference evidence="6" key="1">
    <citation type="submission" date="2021-12" db="EMBL/GenBank/DDBJ databases">
        <title>Convergent genome expansion in fungi linked to evolution of root-endophyte symbiosis.</title>
        <authorList>
            <consortium name="DOE Joint Genome Institute"/>
            <person name="Ke Y.-H."/>
            <person name="Bonito G."/>
            <person name="Liao H.-L."/>
            <person name="Looney B."/>
            <person name="Rojas-Flechas A."/>
            <person name="Nash J."/>
            <person name="Hameed K."/>
            <person name="Schadt C."/>
            <person name="Martin F."/>
            <person name="Crous P.W."/>
            <person name="Miettinen O."/>
            <person name="Magnuson J.K."/>
            <person name="Labbe J."/>
            <person name="Jacobson D."/>
            <person name="Doktycz M.J."/>
            <person name="Veneault-Fourrey C."/>
            <person name="Kuo A."/>
            <person name="Mondo S."/>
            <person name="Calhoun S."/>
            <person name="Riley R."/>
            <person name="Ohm R."/>
            <person name="LaButti K."/>
            <person name="Andreopoulos B."/>
            <person name="Pangilinan J."/>
            <person name="Nolan M."/>
            <person name="Tritt A."/>
            <person name="Clum A."/>
            <person name="Lipzen A."/>
            <person name="Daum C."/>
            <person name="Barry K."/>
            <person name="Grigoriev I.V."/>
            <person name="Vilgalys R."/>
        </authorList>
    </citation>
    <scope>NUCLEOTIDE SEQUENCE</scope>
    <source>
        <strain evidence="6">PMI_201</strain>
    </source>
</reference>
<feature type="domain" description="Zn(2)-C6 fungal-type" evidence="5">
    <location>
        <begin position="18"/>
        <end position="51"/>
    </location>
</feature>
<gene>
    <name evidence="6" type="ORF">BGW36DRAFT_78993</name>
</gene>
<dbReference type="GO" id="GO:0003677">
    <property type="term" value="F:DNA binding"/>
    <property type="evidence" value="ECO:0007669"/>
    <property type="project" value="UniProtKB-KW"/>
</dbReference>
<dbReference type="PROSITE" id="PS50048">
    <property type="entry name" value="ZN2_CY6_FUNGAL_2"/>
    <property type="match status" value="1"/>
</dbReference>
<dbReference type="SUPFAM" id="SSF57701">
    <property type="entry name" value="Zn2/Cys6 DNA-binding domain"/>
    <property type="match status" value="1"/>
</dbReference>
<evidence type="ECO:0000256" key="1">
    <source>
        <dbReference type="ARBA" id="ARBA00023015"/>
    </source>
</evidence>
<evidence type="ECO:0000256" key="4">
    <source>
        <dbReference type="ARBA" id="ARBA00023242"/>
    </source>
</evidence>
<dbReference type="PROSITE" id="PS00463">
    <property type="entry name" value="ZN2_CY6_FUNGAL_1"/>
    <property type="match status" value="1"/>
</dbReference>
<evidence type="ECO:0000256" key="3">
    <source>
        <dbReference type="ARBA" id="ARBA00023163"/>
    </source>
</evidence>
<dbReference type="RefSeq" id="XP_046065154.1">
    <property type="nucleotide sequence ID" value="XM_046222592.1"/>
</dbReference>
<keyword evidence="1" id="KW-0805">Transcription regulation</keyword>
<dbReference type="AlphaFoldDB" id="A0AAD4PTY4"/>
<evidence type="ECO:0000313" key="7">
    <source>
        <dbReference type="Proteomes" id="UP001201262"/>
    </source>
</evidence>
<proteinExistence type="predicted"/>
<dbReference type="InterPro" id="IPR001138">
    <property type="entry name" value="Zn2Cys6_DnaBD"/>
</dbReference>
<comment type="caution">
    <text evidence="6">The sequence shown here is derived from an EMBL/GenBank/DDBJ whole genome shotgun (WGS) entry which is preliminary data.</text>
</comment>
<evidence type="ECO:0000313" key="6">
    <source>
        <dbReference type="EMBL" id="KAH8688682.1"/>
    </source>
</evidence>
<dbReference type="SMART" id="SM00066">
    <property type="entry name" value="GAL4"/>
    <property type="match status" value="1"/>
</dbReference>